<accession>A0A498J658</accession>
<comment type="caution">
    <text evidence="2">The sequence shown here is derived from an EMBL/GenBank/DDBJ whole genome shotgun (WGS) entry which is preliminary data.</text>
</comment>
<protein>
    <submittedName>
        <fullName evidence="2">Uncharacterized protein</fullName>
    </submittedName>
</protein>
<keyword evidence="3" id="KW-1185">Reference proteome</keyword>
<feature type="compositionally biased region" description="Acidic residues" evidence="1">
    <location>
        <begin position="116"/>
        <end position="129"/>
    </location>
</feature>
<evidence type="ECO:0000313" key="3">
    <source>
        <dbReference type="Proteomes" id="UP000290289"/>
    </source>
</evidence>
<evidence type="ECO:0000256" key="1">
    <source>
        <dbReference type="SAM" id="MobiDB-lite"/>
    </source>
</evidence>
<dbReference type="Proteomes" id="UP000290289">
    <property type="component" value="Chromosome 8"/>
</dbReference>
<reference evidence="2 3" key="1">
    <citation type="submission" date="2018-10" db="EMBL/GenBank/DDBJ databases">
        <title>A high-quality apple genome assembly.</title>
        <authorList>
            <person name="Hu J."/>
        </authorList>
    </citation>
    <scope>NUCLEOTIDE SEQUENCE [LARGE SCALE GENOMIC DNA]</scope>
    <source>
        <strain evidence="3">cv. HFTH1</strain>
        <tissue evidence="2">Young leaf</tissue>
    </source>
</reference>
<gene>
    <name evidence="2" type="ORF">DVH24_020161</name>
</gene>
<name>A0A498J658_MALDO</name>
<feature type="region of interest" description="Disordered" evidence="1">
    <location>
        <begin position="105"/>
        <end position="154"/>
    </location>
</feature>
<sequence length="154" mass="17709">MEKSRRGSRSRGSDDDGRVANVDKCVISLCQDGKTTGQGKLIEGNSVILLLIFSSKESDCPETSLFFNVDKKNEYYRKLREDLKKVDKDDKVLYRHRCREKRLKDKIKSKRGNTDLQEEDDVSDSEGEPSADRPRKRPKIYFDSESDGEIKKQG</sequence>
<dbReference type="STRING" id="3750.A0A498J658"/>
<organism evidence="2 3">
    <name type="scientific">Malus domestica</name>
    <name type="common">Apple</name>
    <name type="synonym">Pyrus malus</name>
    <dbReference type="NCBI Taxonomy" id="3750"/>
    <lineage>
        <taxon>Eukaryota</taxon>
        <taxon>Viridiplantae</taxon>
        <taxon>Streptophyta</taxon>
        <taxon>Embryophyta</taxon>
        <taxon>Tracheophyta</taxon>
        <taxon>Spermatophyta</taxon>
        <taxon>Magnoliopsida</taxon>
        <taxon>eudicotyledons</taxon>
        <taxon>Gunneridae</taxon>
        <taxon>Pentapetalae</taxon>
        <taxon>rosids</taxon>
        <taxon>fabids</taxon>
        <taxon>Rosales</taxon>
        <taxon>Rosaceae</taxon>
        <taxon>Amygdaloideae</taxon>
        <taxon>Maleae</taxon>
        <taxon>Malus</taxon>
    </lineage>
</organism>
<evidence type="ECO:0000313" key="2">
    <source>
        <dbReference type="EMBL" id="RXH91138.1"/>
    </source>
</evidence>
<dbReference type="EMBL" id="RDQH01000334">
    <property type="protein sequence ID" value="RXH91138.1"/>
    <property type="molecule type" value="Genomic_DNA"/>
</dbReference>
<dbReference type="AlphaFoldDB" id="A0A498J658"/>
<proteinExistence type="predicted"/>